<dbReference type="AlphaFoldDB" id="A0A0V9UKU6"/>
<name>A0A0V9UKU6_9NOCA</name>
<comment type="caution">
    <text evidence="3">The sequence shown here is derived from an EMBL/GenBank/DDBJ whole genome shotgun (WGS) entry which is preliminary data.</text>
</comment>
<gene>
    <name evidence="3" type="ORF">Z045_12110</name>
</gene>
<evidence type="ECO:0000259" key="2">
    <source>
        <dbReference type="Pfam" id="PF18197"/>
    </source>
</evidence>
<dbReference type="Pfam" id="PF18197">
    <property type="entry name" value="TTHB210-like"/>
    <property type="match status" value="1"/>
</dbReference>
<evidence type="ECO:0000313" key="4">
    <source>
        <dbReference type="Proteomes" id="UP000053060"/>
    </source>
</evidence>
<protein>
    <recommendedName>
        <fullName evidence="2">TTHB210-like domain-containing protein</fullName>
    </recommendedName>
</protein>
<keyword evidence="1" id="KW-0732">Signal</keyword>
<evidence type="ECO:0000313" key="3">
    <source>
        <dbReference type="EMBL" id="KSZ58616.1"/>
    </source>
</evidence>
<dbReference type="PATRIC" id="fig|1441730.3.peg.2521"/>
<dbReference type="CDD" id="cd11669">
    <property type="entry name" value="TTHB210-like"/>
    <property type="match status" value="1"/>
</dbReference>
<feature type="domain" description="TTHB210-like" evidence="2">
    <location>
        <begin position="56"/>
        <end position="107"/>
    </location>
</feature>
<dbReference type="Proteomes" id="UP000053060">
    <property type="component" value="Unassembled WGS sequence"/>
</dbReference>
<feature type="chain" id="PRO_5006898512" description="TTHB210-like domain-containing protein" evidence="1">
    <location>
        <begin position="31"/>
        <end position="271"/>
    </location>
</feature>
<dbReference type="RefSeq" id="WP_060652070.1">
    <property type="nucleotide sequence ID" value="NZ_AZXY01000005.1"/>
</dbReference>
<dbReference type="InterPro" id="IPR033786">
    <property type="entry name" value="TTHB210-like"/>
</dbReference>
<organism evidence="3 4">
    <name type="scientific">Rhodococcus pyridinivorans KG-16</name>
    <dbReference type="NCBI Taxonomy" id="1441730"/>
    <lineage>
        <taxon>Bacteria</taxon>
        <taxon>Bacillati</taxon>
        <taxon>Actinomycetota</taxon>
        <taxon>Actinomycetes</taxon>
        <taxon>Mycobacteriales</taxon>
        <taxon>Nocardiaceae</taxon>
        <taxon>Rhodococcus</taxon>
    </lineage>
</organism>
<accession>A0A0V9UKU6</accession>
<evidence type="ECO:0000256" key="1">
    <source>
        <dbReference type="SAM" id="SignalP"/>
    </source>
</evidence>
<reference evidence="4" key="1">
    <citation type="submission" date="2015-01" db="EMBL/GenBank/DDBJ databases">
        <title>Draft genome sequence of Rhodococcus pyridinivorans strain KG-16, a hydrocarbon-degrading bacterium.</title>
        <authorList>
            <person name="Aggarwal R.K."/>
            <person name="Dawar C."/>
        </authorList>
    </citation>
    <scope>NUCLEOTIDE SEQUENCE [LARGE SCALE GENOMIC DNA]</scope>
    <source>
        <strain evidence="4">KG-16</strain>
    </source>
</reference>
<dbReference type="EMBL" id="AZXY01000005">
    <property type="protein sequence ID" value="KSZ58616.1"/>
    <property type="molecule type" value="Genomic_DNA"/>
</dbReference>
<proteinExistence type="predicted"/>
<reference evidence="3 4" key="2">
    <citation type="journal article" date="2016" name="Genome Announc.">
        <title>Draft Genome Sequence of a Versatile Hydrocarbon-Degrading Bacterium, Rhodococcus pyridinivorans Strain KG-16, Collected from Oil Fields in India.</title>
        <authorList>
            <person name="Aggarwal R.K."/>
            <person name="Dawar C."/>
            <person name="Phanindranath R."/>
            <person name="Mutnuri L."/>
            <person name="Dayal A.M."/>
        </authorList>
    </citation>
    <scope>NUCLEOTIDE SEQUENCE [LARGE SCALE GENOMIC DNA]</scope>
    <source>
        <strain evidence="3 4">KG-16</strain>
    </source>
</reference>
<sequence>MDIRPRARHLAVIVSAAVLGLFVTPTSAGAGGVSGLVEGPAHPVGAGNARTYVTVDEEGTPATIGVRFDAAALDDLPSALLPVTEAYVLELPEEADATAFDHVTVDWNSHGHDPQHGFDVPHFDVHFYLLDRPTVESIHPFAPGYIPAAARVPDPRYIPEGYAPSGDPLTSTVAGMGLHWVDTTEADHDPAAGHHLTETVLYGTWDGRQAFIEPMLSREWLATRPAHHEELRLPEAYQREGLYPTTYSVWWDEASQTYTVELGGLTMREAS</sequence>
<feature type="signal peptide" evidence="1">
    <location>
        <begin position="1"/>
        <end position="30"/>
    </location>
</feature>
<dbReference type="InterPro" id="IPR040832">
    <property type="entry name" value="TTHB210-like_dom"/>
</dbReference>